<feature type="compositionally biased region" description="Basic residues" evidence="1">
    <location>
        <begin position="36"/>
        <end position="51"/>
    </location>
</feature>
<feature type="compositionally biased region" description="Low complexity" evidence="1">
    <location>
        <begin position="21"/>
        <end position="35"/>
    </location>
</feature>
<evidence type="ECO:0000256" key="1">
    <source>
        <dbReference type="SAM" id="MobiDB-lite"/>
    </source>
</evidence>
<sequence length="51" mass="5750">WCRCCSPTISGCRPPRRRPTRSPCSAPSPSRGSPSRYRRARGPARQRPRLA</sequence>
<dbReference type="GO" id="GO:0016301">
    <property type="term" value="F:kinase activity"/>
    <property type="evidence" value="ECO:0007669"/>
    <property type="project" value="UniProtKB-KW"/>
</dbReference>
<protein>
    <submittedName>
        <fullName evidence="2">Anhydro-N-acetylmuramic acid kinase</fullName>
        <ecNumber evidence="2">2.7.1.-</ecNumber>
    </submittedName>
</protein>
<feature type="region of interest" description="Disordered" evidence="1">
    <location>
        <begin position="13"/>
        <end position="51"/>
    </location>
</feature>
<name>A0A6J4L0D4_9ACTN</name>
<feature type="non-terminal residue" evidence="2">
    <location>
        <position position="1"/>
    </location>
</feature>
<organism evidence="2">
    <name type="scientific">uncultured Friedmanniella sp</name>
    <dbReference type="NCBI Taxonomy" id="335381"/>
    <lineage>
        <taxon>Bacteria</taxon>
        <taxon>Bacillati</taxon>
        <taxon>Actinomycetota</taxon>
        <taxon>Actinomycetes</taxon>
        <taxon>Propionibacteriales</taxon>
        <taxon>Nocardioidaceae</taxon>
        <taxon>Friedmanniella</taxon>
        <taxon>environmental samples</taxon>
    </lineage>
</organism>
<gene>
    <name evidence="2" type="ORF">AVDCRST_MAG48-2562</name>
</gene>
<accession>A0A6J4L0D4</accession>
<dbReference type="EMBL" id="CADCTS010000368">
    <property type="protein sequence ID" value="CAA9319622.1"/>
    <property type="molecule type" value="Genomic_DNA"/>
</dbReference>
<reference evidence="2" key="1">
    <citation type="submission" date="2020-02" db="EMBL/GenBank/DDBJ databases">
        <authorList>
            <person name="Meier V. D."/>
        </authorList>
    </citation>
    <scope>NUCLEOTIDE SEQUENCE</scope>
    <source>
        <strain evidence="2">AVDCRST_MAG48</strain>
    </source>
</reference>
<feature type="non-terminal residue" evidence="2">
    <location>
        <position position="51"/>
    </location>
</feature>
<keyword evidence="2" id="KW-0418">Kinase</keyword>
<proteinExistence type="predicted"/>
<evidence type="ECO:0000313" key="2">
    <source>
        <dbReference type="EMBL" id="CAA9319622.1"/>
    </source>
</evidence>
<dbReference type="AlphaFoldDB" id="A0A6J4L0D4"/>
<dbReference type="EC" id="2.7.1.-" evidence="2"/>
<keyword evidence="2" id="KW-0808">Transferase</keyword>